<dbReference type="AlphaFoldDB" id="U1N7J5"/>
<evidence type="ECO:0000256" key="1">
    <source>
        <dbReference type="SAM" id="MobiDB-lite"/>
    </source>
</evidence>
<protein>
    <submittedName>
        <fullName evidence="2">Uncharacterized protein</fullName>
    </submittedName>
</protein>
<name>U1N7J5_9EURY</name>
<feature type="region of interest" description="Disordered" evidence="1">
    <location>
        <begin position="72"/>
        <end position="135"/>
    </location>
</feature>
<dbReference type="EMBL" id="KE356560">
    <property type="protein sequence ID" value="ERG92438.1"/>
    <property type="molecule type" value="Genomic_DNA"/>
</dbReference>
<evidence type="ECO:0000313" key="3">
    <source>
        <dbReference type="Proteomes" id="UP000030649"/>
    </source>
</evidence>
<evidence type="ECO:0000313" key="2">
    <source>
        <dbReference type="EMBL" id="ERG92438.1"/>
    </source>
</evidence>
<dbReference type="HOGENOM" id="CLU_619126_0_0_2"/>
<reference evidence="2 3" key="1">
    <citation type="journal article" date="2013" name="PLoS ONE">
        <title>Assembly-driven community genomics of a hypersaline microbial ecosystem.</title>
        <authorList>
            <person name="Podell S."/>
            <person name="Ugalde J.A."/>
            <person name="Narasingarao P."/>
            <person name="Banfield J.F."/>
            <person name="Heidelberg K.B."/>
            <person name="Allen E.E."/>
        </authorList>
    </citation>
    <scope>NUCLEOTIDE SEQUENCE [LARGE SCALE GENOMIC DNA]</scope>
    <source>
        <strain evidence="3">J07HQW1</strain>
    </source>
</reference>
<dbReference type="Proteomes" id="UP000030649">
    <property type="component" value="Unassembled WGS sequence"/>
</dbReference>
<gene>
    <name evidence="2" type="ORF">J07HQW1_02482</name>
</gene>
<sequence>MLIAVQCLDFGVLLSEPRRVVGPDLGLGGDAGHIHLRFVHGEFPECAPNEGEREDVQHVLVVSRRKLCEARRHGRPQIAAGRDRHRSRPRGRGATTGVAWPAAGANTRGSSRRSGQPAPRSADTRAARPRHHPPRGLAVLAKNALGLVDLRDVLVATMHRRSLLPVEDLPDVVLRVLLGGAHLASAPVVERVRRDVLGVHPVRPPRDALQLRVDAVRVQVLRRVVLRSDAVEQRRVGVVRAGVLGQPVVQVAPREGDRLRGVLGALQPLDVRPGHLYDAVPLTLLRPVSDLERREGGHPAAGLPEDGVHRLVANALPVDQREQILARGHGLDIDHRVLLPDLRVVDVVRNVGVLPLFSVLLLFLGAIVDGRIVSNPLFGRAQPHAEGSTDLVCVAVLSWRGECEVDRHLAVVHFASCAAPLTTDTDAVVSLFGNSHPVEDER</sequence>
<accession>U1N7J5</accession>
<organism evidence="2 3">
    <name type="scientific">Haloquadratum walsbyi J07HQW1</name>
    <dbReference type="NCBI Taxonomy" id="1238424"/>
    <lineage>
        <taxon>Archaea</taxon>
        <taxon>Methanobacteriati</taxon>
        <taxon>Methanobacteriota</taxon>
        <taxon>Stenosarchaea group</taxon>
        <taxon>Halobacteria</taxon>
        <taxon>Halobacteriales</taxon>
        <taxon>Haloferacaceae</taxon>
        <taxon>Haloquadratum</taxon>
    </lineage>
</organism>
<proteinExistence type="predicted"/>